<dbReference type="AlphaFoldDB" id="A0AAN0T4H3"/>
<gene>
    <name evidence="2" type="ORF">SB48_HM08orf03020</name>
</gene>
<evidence type="ECO:0000256" key="1">
    <source>
        <dbReference type="SAM" id="MobiDB-lite"/>
    </source>
</evidence>
<evidence type="ECO:0000313" key="2">
    <source>
        <dbReference type="EMBL" id="AJO22702.1"/>
    </source>
</evidence>
<name>A0AAN0T4H3_HEYCO</name>
<feature type="region of interest" description="Disordered" evidence="1">
    <location>
        <begin position="1"/>
        <end position="37"/>
    </location>
</feature>
<keyword evidence="3" id="KW-1185">Reference proteome</keyword>
<evidence type="ECO:0000313" key="3">
    <source>
        <dbReference type="Proteomes" id="UP000032024"/>
    </source>
</evidence>
<dbReference type="EMBL" id="CP010525">
    <property type="protein sequence ID" value="AJO22702.1"/>
    <property type="molecule type" value="Genomic_DNA"/>
</dbReference>
<dbReference type="Proteomes" id="UP000032024">
    <property type="component" value="Chromosome"/>
</dbReference>
<protein>
    <submittedName>
        <fullName evidence="2">Uncharacterized protein</fullName>
    </submittedName>
</protein>
<organism evidence="2 3">
    <name type="scientific">Heyndrickxia coagulans</name>
    <name type="common">Weizmannia coagulans</name>
    <dbReference type="NCBI Taxonomy" id="1398"/>
    <lineage>
        <taxon>Bacteria</taxon>
        <taxon>Bacillati</taxon>
        <taxon>Bacillota</taxon>
        <taxon>Bacilli</taxon>
        <taxon>Bacillales</taxon>
        <taxon>Bacillaceae</taxon>
        <taxon>Heyndrickxia</taxon>
    </lineage>
</organism>
<sequence>MPGRPDQNGQNGNRPGRRTESLLPLSNIDPSGKAAGA</sequence>
<reference evidence="3" key="1">
    <citation type="submission" date="2015-01" db="EMBL/GenBank/DDBJ databases">
        <title>Comparative genome analysis of Bacillus coagulans HM-08, Clostridium butyricum HM-68, Bacillus subtilis HM-66 and Bacillus paralicheniformis BL-09.</title>
        <authorList>
            <person name="Zhang H."/>
        </authorList>
    </citation>
    <scope>NUCLEOTIDE SEQUENCE [LARGE SCALE GENOMIC DNA]</scope>
    <source>
        <strain evidence="3">HM-08</strain>
    </source>
</reference>
<proteinExistence type="predicted"/>
<accession>A0AAN0T4H3</accession>